<protein>
    <submittedName>
        <fullName evidence="1">Uncharacterized protein</fullName>
    </submittedName>
</protein>
<name>A0ABW8T7Z9_9CLOT</name>
<evidence type="ECO:0000313" key="1">
    <source>
        <dbReference type="EMBL" id="MFL0248679.1"/>
    </source>
</evidence>
<keyword evidence="2" id="KW-1185">Reference proteome</keyword>
<dbReference type="EMBL" id="JBJHZZ010000026">
    <property type="protein sequence ID" value="MFL0248679.1"/>
    <property type="molecule type" value="Genomic_DNA"/>
</dbReference>
<reference evidence="1 2" key="1">
    <citation type="submission" date="2024-11" db="EMBL/GenBank/DDBJ databases">
        <authorList>
            <person name="Heng Y.C."/>
            <person name="Lim A.C.H."/>
            <person name="Lee J.K.Y."/>
            <person name="Kittelmann S."/>
        </authorList>
    </citation>
    <scope>NUCLEOTIDE SEQUENCE [LARGE SCALE GENOMIC DNA]</scope>
    <source>
        <strain evidence="1 2">WILCCON 0185</strain>
    </source>
</reference>
<sequence>MYDVQYITVNGCKLTNSQELENIVKSFNSINNINENPDFAGTTSNSSIEIVLKSNENIEILFPGKVNQDFEIQRYNKKGKWTSYWGNQADIRKILEEAAS</sequence>
<gene>
    <name evidence="1" type="ORF">ACJDUG_17185</name>
</gene>
<organism evidence="1 2">
    <name type="scientific">Candidatus Clostridium stratigraminis</name>
    <dbReference type="NCBI Taxonomy" id="3381661"/>
    <lineage>
        <taxon>Bacteria</taxon>
        <taxon>Bacillati</taxon>
        <taxon>Bacillota</taxon>
        <taxon>Clostridia</taxon>
        <taxon>Eubacteriales</taxon>
        <taxon>Clostridiaceae</taxon>
        <taxon>Clostridium</taxon>
    </lineage>
</organism>
<evidence type="ECO:0000313" key="2">
    <source>
        <dbReference type="Proteomes" id="UP001623591"/>
    </source>
</evidence>
<comment type="caution">
    <text evidence="1">The sequence shown here is derived from an EMBL/GenBank/DDBJ whole genome shotgun (WGS) entry which is preliminary data.</text>
</comment>
<proteinExistence type="predicted"/>
<dbReference type="Proteomes" id="UP001623591">
    <property type="component" value="Unassembled WGS sequence"/>
</dbReference>
<dbReference type="RefSeq" id="WP_406771106.1">
    <property type="nucleotide sequence ID" value="NZ_JBJHZZ010000026.1"/>
</dbReference>
<accession>A0ABW8T7Z9</accession>